<keyword evidence="4" id="KW-0378">Hydrolase</keyword>
<evidence type="ECO:0000313" key="10">
    <source>
        <dbReference type="Proteomes" id="UP001174909"/>
    </source>
</evidence>
<keyword evidence="6" id="KW-0326">Glycosidase</keyword>
<gene>
    <name evidence="9" type="ORF">GBAR_LOCUS14527</name>
</gene>
<dbReference type="GO" id="GO:0000272">
    <property type="term" value="P:polysaccharide catabolic process"/>
    <property type="evidence" value="ECO:0007669"/>
    <property type="project" value="TreeGrafter"/>
</dbReference>
<dbReference type="InterPro" id="IPR010720">
    <property type="entry name" value="Alpha-L-AF_C"/>
</dbReference>
<dbReference type="InterPro" id="IPR013780">
    <property type="entry name" value="Glyco_hydro_b"/>
</dbReference>
<comment type="catalytic activity">
    <reaction evidence="1">
        <text>Hydrolysis of terminal non-reducing alpha-L-arabinofuranoside residues in alpha-L-arabinosides.</text>
        <dbReference type="EC" id="3.2.1.55"/>
    </reaction>
</comment>
<dbReference type="PANTHER" id="PTHR43576">
    <property type="entry name" value="ALPHA-L-ARABINOFURANOSIDASE C-RELATED"/>
    <property type="match status" value="1"/>
</dbReference>
<comment type="function">
    <text evidence="7">Alpha-L-arabinofuranosidase involved in the degradation of arabinoxylan, a major component of plant hemicellulose. Acts only on small linear 1,5-alpha-linked L-arabinofuranosyl oligosaccharides.</text>
</comment>
<evidence type="ECO:0000256" key="1">
    <source>
        <dbReference type="ARBA" id="ARBA00001462"/>
    </source>
</evidence>
<dbReference type="InterPro" id="IPR017853">
    <property type="entry name" value="GH"/>
</dbReference>
<evidence type="ECO:0000256" key="3">
    <source>
        <dbReference type="ARBA" id="ARBA00012670"/>
    </source>
</evidence>
<dbReference type="Proteomes" id="UP001174909">
    <property type="component" value="Unassembled WGS sequence"/>
</dbReference>
<comment type="caution">
    <text evidence="9">The sequence shown here is derived from an EMBL/GenBank/DDBJ whole genome shotgun (WGS) entry which is preliminary data.</text>
</comment>
<name>A0AA35S7X4_GEOBA</name>
<organism evidence="9 10">
    <name type="scientific">Geodia barretti</name>
    <name type="common">Barrett's horny sponge</name>
    <dbReference type="NCBI Taxonomy" id="519541"/>
    <lineage>
        <taxon>Eukaryota</taxon>
        <taxon>Metazoa</taxon>
        <taxon>Porifera</taxon>
        <taxon>Demospongiae</taxon>
        <taxon>Heteroscleromorpha</taxon>
        <taxon>Tetractinellida</taxon>
        <taxon>Astrophorina</taxon>
        <taxon>Geodiidae</taxon>
        <taxon>Geodia</taxon>
    </lineage>
</organism>
<sequence>MATILVDPRRQIDAIHPNIYGNFIEHLRRCIYGGIYEEGSPLSDERGFRRDVLAAIKSLKVPNIRWPGGNFVSAYHWMDGIGPKDERPRKMELAWNTVESNRFGTDEFIQFCREVGTEPYICVNMGNGTMDEAQHWVEYCNGVEDTYYANLRRKNGHDEPYDVKYWALGNEVSGHWKIGHKPAEEYAALAYEYAKVMKLVDKNIELAACGSFEQNASDMKWNQVVVEKLADIADYLAIHMYVGDWYGGYYEYMAASEHIEKFIRAARGIIDVGVYYSESGKKLKIAFDEWNVMYSHDPEHPRHERYTLQDALAVGMFLNAFLRHADAIKLANMAQLVNVIAPIHTNTEGLFLQTIFWPLQLHTLENGTIALDAHWDSDCFETEQHGKVPYLDASASYQPDLGRISINLINRHRTDALPVVIENQHGNLKSDGTLFEITGEDPIVMNGFGEENVKLVKRELECPSNPFTVTLPPHSISMVQIYLG</sequence>
<dbReference type="SMART" id="SM00813">
    <property type="entry name" value="Alpha-L-AF_C"/>
    <property type="match status" value="1"/>
</dbReference>
<dbReference type="Gene3D" id="2.60.40.1180">
    <property type="entry name" value="Golgi alpha-mannosidase II"/>
    <property type="match status" value="1"/>
</dbReference>
<dbReference type="EMBL" id="CASHTH010002119">
    <property type="protein sequence ID" value="CAI8025100.1"/>
    <property type="molecule type" value="Genomic_DNA"/>
</dbReference>
<dbReference type="SUPFAM" id="SSF51011">
    <property type="entry name" value="Glycosyl hydrolase domain"/>
    <property type="match status" value="1"/>
</dbReference>
<dbReference type="EC" id="3.2.1.55" evidence="3"/>
<proteinExistence type="inferred from homology"/>
<protein>
    <recommendedName>
        <fullName evidence="3">non-reducing end alpha-L-arabinofuranosidase</fullName>
        <ecNumber evidence="3">3.2.1.55</ecNumber>
    </recommendedName>
</protein>
<dbReference type="SUPFAM" id="SSF51445">
    <property type="entry name" value="(Trans)glycosidases"/>
    <property type="match status" value="1"/>
</dbReference>
<evidence type="ECO:0000313" key="9">
    <source>
        <dbReference type="EMBL" id="CAI8025100.1"/>
    </source>
</evidence>
<evidence type="ECO:0000256" key="7">
    <source>
        <dbReference type="ARBA" id="ARBA00037415"/>
    </source>
</evidence>
<evidence type="ECO:0000256" key="2">
    <source>
        <dbReference type="ARBA" id="ARBA00007186"/>
    </source>
</evidence>
<dbReference type="Gene3D" id="3.20.20.80">
    <property type="entry name" value="Glycosidases"/>
    <property type="match status" value="1"/>
</dbReference>
<dbReference type="PANTHER" id="PTHR43576:SF3">
    <property type="entry name" value="ALPHA-L-ARABINOFURANOSIDASE C"/>
    <property type="match status" value="1"/>
</dbReference>
<dbReference type="InterPro" id="IPR055235">
    <property type="entry name" value="ASD1_cat"/>
</dbReference>
<evidence type="ECO:0000256" key="6">
    <source>
        <dbReference type="ARBA" id="ARBA00023295"/>
    </source>
</evidence>
<reference evidence="9" key="1">
    <citation type="submission" date="2023-03" db="EMBL/GenBank/DDBJ databases">
        <authorList>
            <person name="Steffen K."/>
            <person name="Cardenas P."/>
        </authorList>
    </citation>
    <scope>NUCLEOTIDE SEQUENCE</scope>
</reference>
<evidence type="ECO:0000256" key="4">
    <source>
        <dbReference type="ARBA" id="ARBA00022801"/>
    </source>
</evidence>
<dbReference type="GO" id="GO:0046373">
    <property type="term" value="P:L-arabinose metabolic process"/>
    <property type="evidence" value="ECO:0007669"/>
    <property type="project" value="InterPro"/>
</dbReference>
<comment type="similarity">
    <text evidence="2">Belongs to the glycosyl hydrolase 51 family.</text>
</comment>
<evidence type="ECO:0000256" key="5">
    <source>
        <dbReference type="ARBA" id="ARBA00023277"/>
    </source>
</evidence>
<keyword evidence="10" id="KW-1185">Reference proteome</keyword>
<dbReference type="GO" id="GO:0046556">
    <property type="term" value="F:alpha-L-arabinofuranosidase activity"/>
    <property type="evidence" value="ECO:0007669"/>
    <property type="project" value="UniProtKB-EC"/>
</dbReference>
<dbReference type="AlphaFoldDB" id="A0AA35S7X4"/>
<dbReference type="Pfam" id="PF22848">
    <property type="entry name" value="ASD1_dom"/>
    <property type="match status" value="1"/>
</dbReference>
<keyword evidence="5" id="KW-0119">Carbohydrate metabolism</keyword>
<evidence type="ECO:0000259" key="8">
    <source>
        <dbReference type="SMART" id="SM00813"/>
    </source>
</evidence>
<dbReference type="Pfam" id="PF06964">
    <property type="entry name" value="Alpha-L-AF_C"/>
    <property type="match status" value="1"/>
</dbReference>
<accession>A0AA35S7X4</accession>
<feature type="domain" description="Alpha-L-arabinofuranosidase C-terminal" evidence="8">
    <location>
        <begin position="288"/>
        <end position="475"/>
    </location>
</feature>